<dbReference type="InterPro" id="IPR044068">
    <property type="entry name" value="CB"/>
</dbReference>
<reference evidence="7 8" key="1">
    <citation type="submission" date="2016-09" db="EMBL/GenBank/DDBJ databases">
        <title>Xenorhabdus thuongxuanensis sp. nov. and Xenorhabdus eapokensis sp. nov., isolated from Steinernema species.</title>
        <authorList>
            <person name="Kaempfer P."/>
            <person name="Tobias N.J."/>
            <person name="Phan Ke L."/>
            <person name="Bode H.B."/>
            <person name="Glaeser S.P."/>
        </authorList>
    </citation>
    <scope>NUCLEOTIDE SEQUENCE [LARGE SCALE GENOMIC DNA]</scope>
    <source>
        <strain evidence="7 8">DL20</strain>
    </source>
</reference>
<keyword evidence="3" id="KW-0233">DNA recombination</keyword>
<dbReference type="Gene3D" id="1.10.150.130">
    <property type="match status" value="1"/>
</dbReference>
<dbReference type="Gene3D" id="1.10.443.10">
    <property type="entry name" value="Intergrase catalytic core"/>
    <property type="match status" value="1"/>
</dbReference>
<keyword evidence="2 4" id="KW-0238">DNA-binding</keyword>
<dbReference type="EMBL" id="MKGQ01000046">
    <property type="protein sequence ID" value="OKO99745.1"/>
    <property type="molecule type" value="Genomic_DNA"/>
</dbReference>
<name>A0A1Q5THR4_9GAMM</name>
<dbReference type="InterPro" id="IPR011010">
    <property type="entry name" value="DNA_brk_join_enz"/>
</dbReference>
<evidence type="ECO:0000256" key="4">
    <source>
        <dbReference type="PROSITE-ProRule" id="PRU01248"/>
    </source>
</evidence>
<dbReference type="InterPro" id="IPR010998">
    <property type="entry name" value="Integrase_recombinase_N"/>
</dbReference>
<evidence type="ECO:0000256" key="2">
    <source>
        <dbReference type="ARBA" id="ARBA00023125"/>
    </source>
</evidence>
<dbReference type="SUPFAM" id="SSF56349">
    <property type="entry name" value="DNA breaking-rejoining enzymes"/>
    <property type="match status" value="1"/>
</dbReference>
<dbReference type="PROSITE" id="PS51900">
    <property type="entry name" value="CB"/>
    <property type="match status" value="1"/>
</dbReference>
<dbReference type="GO" id="GO:0006310">
    <property type="term" value="P:DNA recombination"/>
    <property type="evidence" value="ECO:0007669"/>
    <property type="project" value="UniProtKB-KW"/>
</dbReference>
<gene>
    <name evidence="7" type="ORF">Xedl_03539</name>
</gene>
<dbReference type="InterPro" id="IPR002104">
    <property type="entry name" value="Integrase_catalytic"/>
</dbReference>
<dbReference type="PROSITE" id="PS51898">
    <property type="entry name" value="TYR_RECOMBINASE"/>
    <property type="match status" value="1"/>
</dbReference>
<sequence>MSRGKNNMLHTAEPLSWEALLEEYFFSHILRPDTEWSYRKVTRGFIRFMGEAVSPAQITHRDVLRWRRHLLVEKKQSSHTWNNKVAHLRAIFNFGMAQKLLPHTENPFNHAVVKKEKKKKKILSQSQITRINLLMGKFAEEERTDVMPRGGRCALYPTWYWSTVLATLRFTGMRQNQLLHLRLRDINLESNYIELGLEGSKNHSEWEIPIIPQLKPWLAQLVARAMAAGAEGHDPIFDLSRLSVPHPSRLSRYQYDINREKQQLRSFFRRLSRECDFAVSPHRFRHTVATTLMKAPDRNLPLVKRLLGHRNVATTMEYIDLDMEVTGKTLERELGLYTDRSDEPAGEKE</sequence>
<dbReference type="STRING" id="1873482.Xedl_03539"/>
<evidence type="ECO:0000259" key="5">
    <source>
        <dbReference type="PROSITE" id="PS51898"/>
    </source>
</evidence>
<evidence type="ECO:0000313" key="8">
    <source>
        <dbReference type="Proteomes" id="UP000186268"/>
    </source>
</evidence>
<feature type="domain" description="Tyr recombinase" evidence="5">
    <location>
        <begin position="118"/>
        <end position="331"/>
    </location>
</feature>
<dbReference type="GO" id="GO:0015074">
    <property type="term" value="P:DNA integration"/>
    <property type="evidence" value="ECO:0007669"/>
    <property type="project" value="UniProtKB-KW"/>
</dbReference>
<dbReference type="GO" id="GO:0003677">
    <property type="term" value="F:DNA binding"/>
    <property type="evidence" value="ECO:0007669"/>
    <property type="project" value="UniProtKB-UniRule"/>
</dbReference>
<dbReference type="Pfam" id="PF00589">
    <property type="entry name" value="Phage_integrase"/>
    <property type="match status" value="1"/>
</dbReference>
<dbReference type="PANTHER" id="PTHR30349:SF94">
    <property type="entry name" value="INTEGRASE_RECOMBINASE HI_1414-RELATED"/>
    <property type="match status" value="1"/>
</dbReference>
<accession>A0A1Q5THR4</accession>
<feature type="domain" description="Core-binding (CB)" evidence="6">
    <location>
        <begin position="15"/>
        <end position="96"/>
    </location>
</feature>
<evidence type="ECO:0000256" key="1">
    <source>
        <dbReference type="ARBA" id="ARBA00022908"/>
    </source>
</evidence>
<protein>
    <submittedName>
        <fullName evidence="7">Integrase/recombinase</fullName>
    </submittedName>
</protein>
<comment type="caution">
    <text evidence="7">The sequence shown here is derived from an EMBL/GenBank/DDBJ whole genome shotgun (WGS) entry which is preliminary data.</text>
</comment>
<dbReference type="InterPro" id="IPR013762">
    <property type="entry name" value="Integrase-like_cat_sf"/>
</dbReference>
<evidence type="ECO:0000259" key="6">
    <source>
        <dbReference type="PROSITE" id="PS51900"/>
    </source>
</evidence>
<evidence type="ECO:0000313" key="7">
    <source>
        <dbReference type="EMBL" id="OKO99745.1"/>
    </source>
</evidence>
<dbReference type="InterPro" id="IPR050090">
    <property type="entry name" value="Tyrosine_recombinase_XerCD"/>
</dbReference>
<keyword evidence="1" id="KW-0229">DNA integration</keyword>
<proteinExistence type="predicted"/>
<dbReference type="Proteomes" id="UP000186268">
    <property type="component" value="Unassembled WGS sequence"/>
</dbReference>
<dbReference type="AlphaFoldDB" id="A0A1Q5THR4"/>
<dbReference type="CDD" id="cd00397">
    <property type="entry name" value="DNA_BRE_C"/>
    <property type="match status" value="1"/>
</dbReference>
<dbReference type="PANTHER" id="PTHR30349">
    <property type="entry name" value="PHAGE INTEGRASE-RELATED"/>
    <property type="match status" value="1"/>
</dbReference>
<keyword evidence="8" id="KW-1185">Reference proteome</keyword>
<organism evidence="7 8">
    <name type="scientific">Xenorhabdus eapokensis</name>
    <dbReference type="NCBI Taxonomy" id="1873482"/>
    <lineage>
        <taxon>Bacteria</taxon>
        <taxon>Pseudomonadati</taxon>
        <taxon>Pseudomonadota</taxon>
        <taxon>Gammaproteobacteria</taxon>
        <taxon>Enterobacterales</taxon>
        <taxon>Morganellaceae</taxon>
        <taxon>Xenorhabdus</taxon>
    </lineage>
</organism>
<evidence type="ECO:0000256" key="3">
    <source>
        <dbReference type="ARBA" id="ARBA00023172"/>
    </source>
</evidence>